<name>A0A3E2XNS6_9FIRM</name>
<evidence type="ECO:0000313" key="2">
    <source>
        <dbReference type="Proteomes" id="UP000261231"/>
    </source>
</evidence>
<proteinExistence type="predicted"/>
<dbReference type="EMBL" id="QVFD01000003">
    <property type="protein sequence ID" value="RGC49234.1"/>
    <property type="molecule type" value="Genomic_DNA"/>
</dbReference>
<comment type="caution">
    <text evidence="1">The sequence shown here is derived from an EMBL/GenBank/DDBJ whole genome shotgun (WGS) entry which is preliminary data.</text>
</comment>
<evidence type="ECO:0000313" key="1">
    <source>
        <dbReference type="EMBL" id="RGC49234.1"/>
    </source>
</evidence>
<dbReference type="Proteomes" id="UP000261231">
    <property type="component" value="Unassembled WGS sequence"/>
</dbReference>
<accession>A0A3E2XNS6</accession>
<protein>
    <submittedName>
        <fullName evidence="1">Uncharacterized protein</fullName>
    </submittedName>
</protein>
<dbReference type="OrthoDB" id="2053014at2"/>
<keyword evidence="2" id="KW-1185">Reference proteome</keyword>
<dbReference type="AlphaFoldDB" id="A0A3E2XNS6"/>
<reference evidence="1 2" key="1">
    <citation type="submission" date="2018-08" db="EMBL/GenBank/DDBJ databases">
        <title>A genome reference for cultivated species of the human gut microbiota.</title>
        <authorList>
            <person name="Zou Y."/>
            <person name="Xue W."/>
            <person name="Luo G."/>
        </authorList>
    </citation>
    <scope>NUCLEOTIDE SEQUENCE [LARGE SCALE GENOMIC DNA]</scope>
    <source>
        <strain evidence="1 2">AM28-39</strain>
    </source>
</reference>
<dbReference type="RefSeq" id="WP_117539127.1">
    <property type="nucleotide sequence ID" value="NZ_QVFD01000003.1"/>
</dbReference>
<sequence>MTRFEKDVKEIQEGNEIEVLKRRRAELEELYKKGRCEKNGFRRQCIAQEYERRLAEYEKLDAMI</sequence>
<organism evidence="1 2">
    <name type="scientific">Coprococcus catus</name>
    <dbReference type="NCBI Taxonomy" id="116085"/>
    <lineage>
        <taxon>Bacteria</taxon>
        <taxon>Bacillati</taxon>
        <taxon>Bacillota</taxon>
        <taxon>Clostridia</taxon>
        <taxon>Lachnospirales</taxon>
        <taxon>Lachnospiraceae</taxon>
        <taxon>Coprococcus</taxon>
    </lineage>
</organism>
<gene>
    <name evidence="1" type="ORF">DW747_04595</name>
</gene>